<dbReference type="PANTHER" id="PTHR12001:SF69">
    <property type="entry name" value="ALL TRANS-POLYPRENYL-DIPHOSPHATE SYNTHASE PDSS1"/>
    <property type="match status" value="1"/>
</dbReference>
<evidence type="ECO:0000256" key="2">
    <source>
        <dbReference type="ARBA" id="ARBA00006706"/>
    </source>
</evidence>
<organism evidence="7 8">
    <name type="scientific">Tectimicrobiota bacterium</name>
    <dbReference type="NCBI Taxonomy" id="2528274"/>
    <lineage>
        <taxon>Bacteria</taxon>
        <taxon>Pseudomonadati</taxon>
        <taxon>Nitrospinota/Tectimicrobiota group</taxon>
        <taxon>Candidatus Tectimicrobiota</taxon>
    </lineage>
</organism>
<dbReference type="Gene3D" id="1.10.600.10">
    <property type="entry name" value="Farnesyl Diphosphate Synthase"/>
    <property type="match status" value="1"/>
</dbReference>
<dbReference type="EMBL" id="JACPSX010000015">
    <property type="protein sequence ID" value="MBI3013642.1"/>
    <property type="molecule type" value="Genomic_DNA"/>
</dbReference>
<evidence type="ECO:0000256" key="6">
    <source>
        <dbReference type="RuleBase" id="RU004466"/>
    </source>
</evidence>
<evidence type="ECO:0000256" key="3">
    <source>
        <dbReference type="ARBA" id="ARBA00022679"/>
    </source>
</evidence>
<gene>
    <name evidence="7" type="ORF">HYY65_00950</name>
</gene>
<dbReference type="SFLD" id="SFLDG01017">
    <property type="entry name" value="Polyprenyl_Transferase_Like"/>
    <property type="match status" value="1"/>
</dbReference>
<dbReference type="AlphaFoldDB" id="A0A932LYU1"/>
<dbReference type="InterPro" id="IPR008949">
    <property type="entry name" value="Isoprenoid_synthase_dom_sf"/>
</dbReference>
<dbReference type="GO" id="GO:0046872">
    <property type="term" value="F:metal ion binding"/>
    <property type="evidence" value="ECO:0007669"/>
    <property type="project" value="UniProtKB-KW"/>
</dbReference>
<dbReference type="PROSITE" id="PS00723">
    <property type="entry name" value="POLYPRENYL_SYNTHASE_1"/>
    <property type="match status" value="1"/>
</dbReference>
<dbReference type="SUPFAM" id="SSF48576">
    <property type="entry name" value="Terpenoid synthases"/>
    <property type="match status" value="1"/>
</dbReference>
<evidence type="ECO:0000256" key="1">
    <source>
        <dbReference type="ARBA" id="ARBA00001946"/>
    </source>
</evidence>
<comment type="cofactor">
    <cofactor evidence="1">
        <name>Mg(2+)</name>
        <dbReference type="ChEBI" id="CHEBI:18420"/>
    </cofactor>
</comment>
<comment type="caution">
    <text evidence="7">The sequence shown here is derived from an EMBL/GenBank/DDBJ whole genome shotgun (WGS) entry which is preliminary data.</text>
</comment>
<evidence type="ECO:0000256" key="5">
    <source>
        <dbReference type="ARBA" id="ARBA00022842"/>
    </source>
</evidence>
<protein>
    <submittedName>
        <fullName evidence="7">Polyprenyl synthetase family protein</fullName>
    </submittedName>
</protein>
<dbReference type="PANTHER" id="PTHR12001">
    <property type="entry name" value="GERANYLGERANYL PYROPHOSPHATE SYNTHASE"/>
    <property type="match status" value="1"/>
</dbReference>
<evidence type="ECO:0000256" key="4">
    <source>
        <dbReference type="ARBA" id="ARBA00022723"/>
    </source>
</evidence>
<name>A0A932LYU1_UNCTE</name>
<keyword evidence="4" id="KW-0479">Metal-binding</keyword>
<sequence>MTFPDVLKLLQDDLQAVERAIQGNFTSDVSLIPIIGRYLSQGGGKRIRPVLVLISSKLCGYQGGNRHILYSCIVEFIHTATLLHDDVVDGADKRRGNPSANSKWGNEASVLVGDFLFSKSFALMTNDGDQRTLDAMSDTTLKLAEGEVLELVKTCDVETAENEYLDVAFRKTAALISTCCRLGALLAKASPEREKALLAFGTQVGLAFQLVDDALDYMASEERLGKPVGKDLQEGHVTLPLIHTYGQAAAKEREEIRTIVASDVISEPQLKRILELIDAYGGIDYTMNRARSLVAQAKREIEIFEDSRYLQALRTVADYIVERDQ</sequence>
<dbReference type="InterPro" id="IPR000092">
    <property type="entry name" value="Polyprenyl_synt"/>
</dbReference>
<dbReference type="Pfam" id="PF00348">
    <property type="entry name" value="polyprenyl_synt"/>
    <property type="match status" value="1"/>
</dbReference>
<comment type="similarity">
    <text evidence="2 6">Belongs to the FPP/GGPP synthase family.</text>
</comment>
<dbReference type="SFLD" id="SFLDS00005">
    <property type="entry name" value="Isoprenoid_Synthase_Type_I"/>
    <property type="match status" value="1"/>
</dbReference>
<keyword evidence="5" id="KW-0460">Magnesium</keyword>
<evidence type="ECO:0000313" key="7">
    <source>
        <dbReference type="EMBL" id="MBI3013642.1"/>
    </source>
</evidence>
<proteinExistence type="inferred from homology"/>
<keyword evidence="3 6" id="KW-0808">Transferase</keyword>
<dbReference type="GO" id="GO:0008299">
    <property type="term" value="P:isoprenoid biosynthetic process"/>
    <property type="evidence" value="ECO:0007669"/>
    <property type="project" value="InterPro"/>
</dbReference>
<dbReference type="GO" id="GO:0004659">
    <property type="term" value="F:prenyltransferase activity"/>
    <property type="evidence" value="ECO:0007669"/>
    <property type="project" value="InterPro"/>
</dbReference>
<dbReference type="CDD" id="cd00685">
    <property type="entry name" value="Trans_IPPS_HT"/>
    <property type="match status" value="1"/>
</dbReference>
<reference evidence="7" key="1">
    <citation type="submission" date="2020-07" db="EMBL/GenBank/DDBJ databases">
        <title>Huge and variable diversity of episymbiotic CPR bacteria and DPANN archaea in groundwater ecosystems.</title>
        <authorList>
            <person name="He C.Y."/>
            <person name="Keren R."/>
            <person name="Whittaker M."/>
            <person name="Farag I.F."/>
            <person name="Doudna J."/>
            <person name="Cate J.H.D."/>
            <person name="Banfield J.F."/>
        </authorList>
    </citation>
    <scope>NUCLEOTIDE SEQUENCE</scope>
    <source>
        <strain evidence="7">NC_groundwater_717_Ag_S-0.2um_59_8</strain>
    </source>
</reference>
<dbReference type="Proteomes" id="UP000741360">
    <property type="component" value="Unassembled WGS sequence"/>
</dbReference>
<evidence type="ECO:0000313" key="8">
    <source>
        <dbReference type="Proteomes" id="UP000741360"/>
    </source>
</evidence>
<accession>A0A932LYU1</accession>
<dbReference type="InterPro" id="IPR033749">
    <property type="entry name" value="Polyprenyl_synt_CS"/>
</dbReference>